<dbReference type="GO" id="GO:0004930">
    <property type="term" value="F:G protein-coupled receptor activity"/>
    <property type="evidence" value="ECO:0007669"/>
    <property type="project" value="UniProtKB-KW"/>
</dbReference>
<feature type="transmembrane region" description="Helical" evidence="10">
    <location>
        <begin position="532"/>
        <end position="554"/>
    </location>
</feature>
<evidence type="ECO:0000256" key="5">
    <source>
        <dbReference type="ARBA" id="ARBA00022989"/>
    </source>
</evidence>
<evidence type="ECO:0000313" key="13">
    <source>
        <dbReference type="Proteomes" id="UP001381693"/>
    </source>
</evidence>
<reference evidence="12 13" key="1">
    <citation type="submission" date="2023-11" db="EMBL/GenBank/DDBJ databases">
        <title>Halocaridina rubra genome assembly.</title>
        <authorList>
            <person name="Smith C."/>
        </authorList>
    </citation>
    <scope>NUCLEOTIDE SEQUENCE [LARGE SCALE GENOMIC DNA]</scope>
    <source>
        <strain evidence="12">EP-1</strain>
        <tissue evidence="12">Whole</tissue>
    </source>
</reference>
<evidence type="ECO:0000259" key="11">
    <source>
        <dbReference type="PROSITE" id="PS50262"/>
    </source>
</evidence>
<dbReference type="PANTHER" id="PTHR24249">
    <property type="entry name" value="HISTAMINE RECEPTOR-RELATED G-PROTEIN COUPLED RECEPTOR"/>
    <property type="match status" value="1"/>
</dbReference>
<keyword evidence="9" id="KW-0807">Transducer</keyword>
<dbReference type="Proteomes" id="UP001381693">
    <property type="component" value="Unassembled WGS sequence"/>
</dbReference>
<evidence type="ECO:0000256" key="1">
    <source>
        <dbReference type="ARBA" id="ARBA00004651"/>
    </source>
</evidence>
<feature type="non-terminal residue" evidence="12">
    <location>
        <position position="744"/>
    </location>
</feature>
<evidence type="ECO:0000256" key="8">
    <source>
        <dbReference type="ARBA" id="ARBA00023170"/>
    </source>
</evidence>
<dbReference type="InterPro" id="IPR000276">
    <property type="entry name" value="GPCR_Rhodpsn"/>
</dbReference>
<dbReference type="PRINTS" id="PR00237">
    <property type="entry name" value="GPCRRHODOPSN"/>
</dbReference>
<dbReference type="EMBL" id="JAXCGZ010014057">
    <property type="protein sequence ID" value="KAK7071693.1"/>
    <property type="molecule type" value="Genomic_DNA"/>
</dbReference>
<dbReference type="InterPro" id="IPR017452">
    <property type="entry name" value="GPCR_Rhodpsn_7TM"/>
</dbReference>
<feature type="transmembrane region" description="Helical" evidence="10">
    <location>
        <begin position="464"/>
        <end position="483"/>
    </location>
</feature>
<feature type="transmembrane region" description="Helical" evidence="10">
    <location>
        <begin position="627"/>
        <end position="654"/>
    </location>
</feature>
<evidence type="ECO:0000256" key="9">
    <source>
        <dbReference type="ARBA" id="ARBA00023224"/>
    </source>
</evidence>
<evidence type="ECO:0000313" key="12">
    <source>
        <dbReference type="EMBL" id="KAK7071693.1"/>
    </source>
</evidence>
<organism evidence="12 13">
    <name type="scientific">Halocaridina rubra</name>
    <name type="common">Hawaiian red shrimp</name>
    <dbReference type="NCBI Taxonomy" id="373956"/>
    <lineage>
        <taxon>Eukaryota</taxon>
        <taxon>Metazoa</taxon>
        <taxon>Ecdysozoa</taxon>
        <taxon>Arthropoda</taxon>
        <taxon>Crustacea</taxon>
        <taxon>Multicrustacea</taxon>
        <taxon>Malacostraca</taxon>
        <taxon>Eumalacostraca</taxon>
        <taxon>Eucarida</taxon>
        <taxon>Decapoda</taxon>
        <taxon>Pleocyemata</taxon>
        <taxon>Caridea</taxon>
        <taxon>Atyoidea</taxon>
        <taxon>Atyidae</taxon>
        <taxon>Halocaridina</taxon>
    </lineage>
</organism>
<feature type="domain" description="G-protein coupled receptors family 1 profile" evidence="11">
    <location>
        <begin position="442"/>
        <end position="739"/>
    </location>
</feature>
<comment type="caution">
    <text evidence="12">The sequence shown here is derived from an EMBL/GenBank/DDBJ whole genome shotgun (WGS) entry which is preliminary data.</text>
</comment>
<evidence type="ECO:0000256" key="3">
    <source>
        <dbReference type="ARBA" id="ARBA00022475"/>
    </source>
</evidence>
<comment type="similarity">
    <text evidence="2">Belongs to the G-protein coupled receptor 1 family.</text>
</comment>
<comment type="subcellular location">
    <subcellularLocation>
        <location evidence="1">Cell membrane</location>
        <topology evidence="1">Multi-pass membrane protein</topology>
    </subcellularLocation>
</comment>
<dbReference type="AlphaFoldDB" id="A0AAN9A1M6"/>
<dbReference type="GO" id="GO:0005886">
    <property type="term" value="C:plasma membrane"/>
    <property type="evidence" value="ECO:0007669"/>
    <property type="project" value="UniProtKB-SubCell"/>
</dbReference>
<dbReference type="Pfam" id="PF00001">
    <property type="entry name" value="7tm_1"/>
    <property type="match status" value="1"/>
</dbReference>
<keyword evidence="7 10" id="KW-0472">Membrane</keyword>
<name>A0AAN9A1M6_HALRR</name>
<dbReference type="SUPFAM" id="SSF81321">
    <property type="entry name" value="Family A G protein-coupled receptor-like"/>
    <property type="match status" value="1"/>
</dbReference>
<evidence type="ECO:0000256" key="4">
    <source>
        <dbReference type="ARBA" id="ARBA00022692"/>
    </source>
</evidence>
<sequence length="744" mass="85637">MNNYDNNSGLNSDENPALIRQNVSKNSDSDKFIIFIENVDANKNGEINRGNESESPGYGNNFLFDENDMKSVDYDPLNNKDDSAVTVKVTDRPESSESFSYSENDFEAFENNADLICNISEKYSHSRKVTDNDDIQCFDKVPKLNDLGNLGEEYGDIAQFNWTESLSTVVPAFTIESLQNVDIYDMESSFAHMILCEEPPQDFSPVFLGQDGSVCKREEEIRALEFEDAWQLCLYVYNIIHEDAEPFDIGSYNLEDGSQLVLIFKNEFVEICSPIFERFDKCQRIGFLTVCFDARVAFVHDHGCQKPSTEDVLFDSFLSVFFLEGDEDCFDRICEGKMRVVDSEVNGIQYRLLNTLTDDSNNSCAYVYDGLNILSNEYDEILYITYNNIWACCYPLYVVLWVGNPEEHDLLGSWHYLPYSCRASEIVLIVMVGLITLSSLVGNLIVVIVMFINYRPEESSMIRTSLALADLLLGIFVICPSLHQHLLPFNTPTDFLNISSTDYSLTSNPSEKVHHIHLTNVGSLYSNEAWDFFRGIVLSTCSLVSLFCAFLLSLERYIITSRALKYKEYFTLSRIKTLLVSFWIIAAVDAVLLSYDKEGRISIIYRTFEKFPIAYSNTSPTHIVANLFFYCHFIVFYFMGSSTIVFSMLAMWYFHREQKRVAIEFRDLQMRVTGPYREENRYIRNTMIIILTFYVLSVLPITIDIALHTIKYTFSKTHLFTYTSAWLFLGASAWNPWMYNIRSH</sequence>
<feature type="transmembrane region" description="Helical" evidence="10">
    <location>
        <begin position="687"/>
        <end position="707"/>
    </location>
</feature>
<dbReference type="Gene3D" id="1.20.1070.10">
    <property type="entry name" value="Rhodopsin 7-helix transmembrane proteins"/>
    <property type="match status" value="1"/>
</dbReference>
<gene>
    <name evidence="12" type="ORF">SK128_014620</name>
</gene>
<feature type="transmembrane region" description="Helical" evidence="10">
    <location>
        <begin position="719"/>
        <end position="739"/>
    </location>
</feature>
<keyword evidence="6" id="KW-0297">G-protein coupled receptor</keyword>
<proteinExistence type="inferred from homology"/>
<evidence type="ECO:0000256" key="10">
    <source>
        <dbReference type="SAM" id="Phobius"/>
    </source>
</evidence>
<keyword evidence="4 10" id="KW-0812">Transmembrane</keyword>
<keyword evidence="13" id="KW-1185">Reference proteome</keyword>
<evidence type="ECO:0000256" key="7">
    <source>
        <dbReference type="ARBA" id="ARBA00023136"/>
    </source>
</evidence>
<evidence type="ECO:0000256" key="6">
    <source>
        <dbReference type="ARBA" id="ARBA00023040"/>
    </source>
</evidence>
<accession>A0AAN9A1M6</accession>
<evidence type="ECO:0000256" key="2">
    <source>
        <dbReference type="ARBA" id="ARBA00010663"/>
    </source>
</evidence>
<protein>
    <recommendedName>
        <fullName evidence="11">G-protein coupled receptors family 1 profile domain-containing protein</fullName>
    </recommendedName>
</protein>
<keyword evidence="8" id="KW-0675">Receptor</keyword>
<dbReference type="PROSITE" id="PS50262">
    <property type="entry name" value="G_PROTEIN_RECEP_F1_2"/>
    <property type="match status" value="1"/>
</dbReference>
<feature type="transmembrane region" description="Helical" evidence="10">
    <location>
        <begin position="426"/>
        <end position="452"/>
    </location>
</feature>
<dbReference type="CDD" id="cd00637">
    <property type="entry name" value="7tm_classA_rhodopsin-like"/>
    <property type="match status" value="1"/>
</dbReference>
<feature type="transmembrane region" description="Helical" evidence="10">
    <location>
        <begin position="575"/>
        <end position="595"/>
    </location>
</feature>
<keyword evidence="5 10" id="KW-1133">Transmembrane helix</keyword>
<keyword evidence="3" id="KW-1003">Cell membrane</keyword>
<dbReference type="InterPro" id="IPR050569">
    <property type="entry name" value="TAAR"/>
</dbReference>